<comment type="subcellular location">
    <subcellularLocation>
        <location evidence="1">Cell inner membrane</location>
    </subcellularLocation>
</comment>
<evidence type="ECO:0000313" key="7">
    <source>
        <dbReference type="EMBL" id="TKR24252.1"/>
    </source>
</evidence>
<dbReference type="EMBL" id="SZYE01000037">
    <property type="protein sequence ID" value="TKR24252.1"/>
    <property type="molecule type" value="Genomic_DNA"/>
</dbReference>
<dbReference type="RefSeq" id="WP_154728984.1">
    <property type="nucleotide sequence ID" value="NZ_SZYE01000037.1"/>
</dbReference>
<dbReference type="CDD" id="cd07984">
    <property type="entry name" value="LPLAT_LABLAT-like"/>
    <property type="match status" value="1"/>
</dbReference>
<gene>
    <name evidence="7" type="ORF">FA014_07030</name>
</gene>
<keyword evidence="3" id="KW-0997">Cell inner membrane</keyword>
<evidence type="ECO:0000256" key="4">
    <source>
        <dbReference type="ARBA" id="ARBA00022679"/>
    </source>
</evidence>
<dbReference type="NCBIfam" id="NF005919">
    <property type="entry name" value="PRK07920.1"/>
    <property type="match status" value="1"/>
</dbReference>
<dbReference type="InterPro" id="IPR004960">
    <property type="entry name" value="LipA_acyltrans"/>
</dbReference>
<dbReference type="PANTHER" id="PTHR30606:SF10">
    <property type="entry name" value="PHOSPHATIDYLINOSITOL MANNOSIDE ACYLTRANSFERASE"/>
    <property type="match status" value="1"/>
</dbReference>
<evidence type="ECO:0000313" key="8">
    <source>
        <dbReference type="Proteomes" id="UP000308121"/>
    </source>
</evidence>
<keyword evidence="5" id="KW-0472">Membrane</keyword>
<proteinExistence type="predicted"/>
<evidence type="ECO:0000256" key="5">
    <source>
        <dbReference type="ARBA" id="ARBA00023136"/>
    </source>
</evidence>
<dbReference type="GO" id="GO:0009247">
    <property type="term" value="P:glycolipid biosynthetic process"/>
    <property type="evidence" value="ECO:0007669"/>
    <property type="project" value="UniProtKB-ARBA"/>
</dbReference>
<keyword evidence="2" id="KW-1003">Cell membrane</keyword>
<organism evidence="7 8">
    <name type="scientific">Cellulomonas hominis</name>
    <dbReference type="NCBI Taxonomy" id="156981"/>
    <lineage>
        <taxon>Bacteria</taxon>
        <taxon>Bacillati</taxon>
        <taxon>Actinomycetota</taxon>
        <taxon>Actinomycetes</taxon>
        <taxon>Micrococcales</taxon>
        <taxon>Cellulomonadaceae</taxon>
        <taxon>Cellulomonas</taxon>
    </lineage>
</organism>
<evidence type="ECO:0000256" key="6">
    <source>
        <dbReference type="ARBA" id="ARBA00023315"/>
    </source>
</evidence>
<evidence type="ECO:0000256" key="1">
    <source>
        <dbReference type="ARBA" id="ARBA00004533"/>
    </source>
</evidence>
<accession>A0A7Z8K1T8</accession>
<dbReference type="OrthoDB" id="9803456at2"/>
<keyword evidence="4 7" id="KW-0808">Transferase</keyword>
<keyword evidence="6 7" id="KW-0012">Acyltransferase</keyword>
<dbReference type="GO" id="GO:0016746">
    <property type="term" value="F:acyltransferase activity"/>
    <property type="evidence" value="ECO:0007669"/>
    <property type="project" value="UniProtKB-KW"/>
</dbReference>
<reference evidence="7 8" key="1">
    <citation type="submission" date="2019-05" db="EMBL/GenBank/DDBJ databases">
        <title>Genome sequence of Cellulomonas hominis strain CS1.</title>
        <authorList>
            <person name="Belmont J."/>
            <person name="Maclea K.S."/>
        </authorList>
    </citation>
    <scope>NUCLEOTIDE SEQUENCE [LARGE SCALE GENOMIC DNA]</scope>
    <source>
        <strain evidence="7 8">CS1</strain>
    </source>
</reference>
<dbReference type="Proteomes" id="UP000308121">
    <property type="component" value="Unassembled WGS sequence"/>
</dbReference>
<dbReference type="Pfam" id="PF03279">
    <property type="entry name" value="Lip_A_acyltrans"/>
    <property type="match status" value="1"/>
</dbReference>
<comment type="caution">
    <text evidence="7">The sequence shown here is derived from an EMBL/GenBank/DDBJ whole genome shotgun (WGS) entry which is preliminary data.</text>
</comment>
<evidence type="ECO:0000256" key="3">
    <source>
        <dbReference type="ARBA" id="ARBA00022519"/>
    </source>
</evidence>
<name>A0A7Z8K1T8_9CELL</name>
<sequence>MKRPQVDVAALFAFAWRVVGKVPDPVVRGVFRLVADVVWLLRGAGVRQLEANLGRVRPQARPDEIRRLSLLGMRSYMRYYGEAFALVGARPEQIDARVRLVDPGEVVGTMREGRMIVLALGHLGNWDLAGAWATRNLGRTVTVAERLKPEALFQEFLQFRESLGLEIIPLTTGAGGGVFRELVRAARQPGGGLIPLLADRDLTARGVEVDLFGERARVAAGPAALAVSTGAPLCSASITYERLTGARRRAAGTAWGVVIEFGRLLSVPDDVPRSDRVAVLTQAWVDDLGRGISRAPQDWHMLQKVFVADLDPERYARTKAAAGEAAS</sequence>
<dbReference type="PANTHER" id="PTHR30606">
    <property type="entry name" value="LIPID A BIOSYNTHESIS LAUROYL ACYLTRANSFERASE"/>
    <property type="match status" value="1"/>
</dbReference>
<protein>
    <submittedName>
        <fullName evidence="7">Phosphatidylinositol mannoside acyltransferase</fullName>
    </submittedName>
</protein>
<dbReference type="GO" id="GO:0005886">
    <property type="term" value="C:plasma membrane"/>
    <property type="evidence" value="ECO:0007669"/>
    <property type="project" value="UniProtKB-SubCell"/>
</dbReference>
<dbReference type="AlphaFoldDB" id="A0A7Z8K1T8"/>
<evidence type="ECO:0000256" key="2">
    <source>
        <dbReference type="ARBA" id="ARBA00022475"/>
    </source>
</evidence>